<accession>A0A918W598</accession>
<name>A0A918W598_9ACTN</name>
<dbReference type="Proteomes" id="UP000644020">
    <property type="component" value="Unassembled WGS sequence"/>
</dbReference>
<protein>
    <submittedName>
        <fullName evidence="1">Uncharacterized protein</fullName>
    </submittedName>
</protein>
<evidence type="ECO:0000313" key="1">
    <source>
        <dbReference type="EMBL" id="GHA67260.1"/>
    </source>
</evidence>
<dbReference type="AlphaFoldDB" id="A0A918W598"/>
<comment type="caution">
    <text evidence="1">The sequence shown here is derived from an EMBL/GenBank/DDBJ whole genome shotgun (WGS) entry which is preliminary data.</text>
</comment>
<evidence type="ECO:0000313" key="2">
    <source>
        <dbReference type="Proteomes" id="UP000644020"/>
    </source>
</evidence>
<reference evidence="1" key="2">
    <citation type="submission" date="2020-09" db="EMBL/GenBank/DDBJ databases">
        <authorList>
            <person name="Sun Q."/>
            <person name="Ohkuma M."/>
        </authorList>
    </citation>
    <scope>NUCLEOTIDE SEQUENCE</scope>
    <source>
        <strain evidence="1">JCM 4518</strain>
    </source>
</reference>
<sequence>MAYALAVVLIERVPRDAARASRPTASTPGSPWRKRRNVLSDAVTSAKAAAAVAVVGMVTSRAYLRA</sequence>
<dbReference type="EMBL" id="BMUL01000001">
    <property type="protein sequence ID" value="GHA67260.1"/>
    <property type="molecule type" value="Genomic_DNA"/>
</dbReference>
<organism evidence="1 2">
    <name type="scientific">Streptomyces termitum</name>
    <dbReference type="NCBI Taxonomy" id="67368"/>
    <lineage>
        <taxon>Bacteria</taxon>
        <taxon>Bacillati</taxon>
        <taxon>Actinomycetota</taxon>
        <taxon>Actinomycetes</taxon>
        <taxon>Kitasatosporales</taxon>
        <taxon>Streptomycetaceae</taxon>
        <taxon>Streptomyces</taxon>
    </lineage>
</organism>
<gene>
    <name evidence="1" type="ORF">GCM10010305_06640</name>
</gene>
<proteinExistence type="predicted"/>
<keyword evidence="2" id="KW-1185">Reference proteome</keyword>
<reference evidence="1" key="1">
    <citation type="journal article" date="2014" name="Int. J. Syst. Evol. Microbiol.">
        <title>Complete genome sequence of Corynebacterium casei LMG S-19264T (=DSM 44701T), isolated from a smear-ripened cheese.</title>
        <authorList>
            <consortium name="US DOE Joint Genome Institute (JGI-PGF)"/>
            <person name="Walter F."/>
            <person name="Albersmeier A."/>
            <person name="Kalinowski J."/>
            <person name="Ruckert C."/>
        </authorList>
    </citation>
    <scope>NUCLEOTIDE SEQUENCE</scope>
    <source>
        <strain evidence="1">JCM 4518</strain>
    </source>
</reference>